<sequence>MTMTMDWAAASKTAGDCVSHWRDDEPGGCVVGFDLSGIRFAHAGGVESLSTLAPFSSRTVARYASLTKHVFCAMVLAHSDVMGLDDPLGEHLPELQSPLRDVTVGQALDMSGGLPDVRECLSLLGLSVYSETKAQPLLDYVARQTSLNFPIGTEVSYSNTGYRLVEAALVRKGLRFDDFVQDTARHLGLALSAPDVWNDPVIGLAPGYWKSDKGWQLSAAGLHLSASGSLAGSAEALVAWLQCLLKGEHSFTAVLDRLSAPRPLADGRMSEYGLGLRWTHLGNRRFVGHGGSHPGYKSYFLLDPESSAGFVVLSNREDTNGFKIALESMAALTGLPLPRPAAFLPDGLYVTETGPWWLEIKGSTCSFLGAEDTLYDEGNGWVSSRSASSPVRLRLDDAGLVGEVGHATRRFIPVMPVNDVPPTLDGRWRSEESAEFDIAGGALIMGTGPLRRRMPLTALGNGRYLFTLQDGPWTKRVCLHMLGDDHVELVTSRARMIEYRRKCDGLGATV</sequence>
<dbReference type="Pfam" id="PF00144">
    <property type="entry name" value="Beta-lactamase"/>
    <property type="match status" value="1"/>
</dbReference>
<dbReference type="PANTHER" id="PTHR46825:SF9">
    <property type="entry name" value="BETA-LACTAMASE-RELATED DOMAIN-CONTAINING PROTEIN"/>
    <property type="match status" value="1"/>
</dbReference>
<dbReference type="InterPro" id="IPR001466">
    <property type="entry name" value="Beta-lactam-related"/>
</dbReference>
<protein>
    <submittedName>
        <fullName evidence="2">Serine hydrolase</fullName>
    </submittedName>
</protein>
<accession>A0AA92C470</accession>
<dbReference type="Proteomes" id="UP000244335">
    <property type="component" value="Unassembled WGS sequence"/>
</dbReference>
<keyword evidence="2" id="KW-0378">Hydrolase</keyword>
<proteinExistence type="predicted"/>
<dbReference type="Gene3D" id="3.40.710.10">
    <property type="entry name" value="DD-peptidase/beta-lactamase superfamily"/>
    <property type="match status" value="1"/>
</dbReference>
<evidence type="ECO:0000259" key="1">
    <source>
        <dbReference type="Pfam" id="PF00144"/>
    </source>
</evidence>
<feature type="domain" description="Beta-lactamase-related" evidence="1">
    <location>
        <begin position="26"/>
        <end position="323"/>
    </location>
</feature>
<organism evidence="2 3">
    <name type="scientific">Rhizobium rhizogenes</name>
    <name type="common">Agrobacterium rhizogenes</name>
    <dbReference type="NCBI Taxonomy" id="359"/>
    <lineage>
        <taxon>Bacteria</taxon>
        <taxon>Pseudomonadati</taxon>
        <taxon>Pseudomonadota</taxon>
        <taxon>Alphaproteobacteria</taxon>
        <taxon>Hyphomicrobiales</taxon>
        <taxon>Rhizobiaceae</taxon>
        <taxon>Rhizobium/Agrobacterium group</taxon>
        <taxon>Rhizobium</taxon>
    </lineage>
</organism>
<dbReference type="AlphaFoldDB" id="A0AA92C470"/>
<dbReference type="EMBL" id="QDFR01000002">
    <property type="protein sequence ID" value="PVE54999.1"/>
    <property type="molecule type" value="Genomic_DNA"/>
</dbReference>
<dbReference type="GO" id="GO:0016787">
    <property type="term" value="F:hydrolase activity"/>
    <property type="evidence" value="ECO:0007669"/>
    <property type="project" value="UniProtKB-KW"/>
</dbReference>
<gene>
    <name evidence="2" type="ORF">DC430_07100</name>
</gene>
<evidence type="ECO:0000313" key="2">
    <source>
        <dbReference type="EMBL" id="PVE54999.1"/>
    </source>
</evidence>
<dbReference type="RefSeq" id="WP_116492758.1">
    <property type="nucleotide sequence ID" value="NZ_QDFR01000002.1"/>
</dbReference>
<evidence type="ECO:0000313" key="3">
    <source>
        <dbReference type="Proteomes" id="UP000244335"/>
    </source>
</evidence>
<dbReference type="SUPFAM" id="SSF56601">
    <property type="entry name" value="beta-lactamase/transpeptidase-like"/>
    <property type="match status" value="1"/>
</dbReference>
<dbReference type="InterPro" id="IPR050491">
    <property type="entry name" value="AmpC-like"/>
</dbReference>
<name>A0AA92C470_RHIRH</name>
<reference evidence="2 3" key="1">
    <citation type="submission" date="2018-04" db="EMBL/GenBank/DDBJ databases">
        <authorList>
            <person name="Hagen T."/>
        </authorList>
    </citation>
    <scope>NUCLEOTIDE SEQUENCE [LARGE SCALE GENOMIC DNA]</scope>
    <source>
        <strain evidence="2 3">TPD7009</strain>
    </source>
</reference>
<dbReference type="InterPro" id="IPR012338">
    <property type="entry name" value="Beta-lactam/transpept-like"/>
</dbReference>
<dbReference type="PANTHER" id="PTHR46825">
    <property type="entry name" value="D-ALANYL-D-ALANINE-CARBOXYPEPTIDASE/ENDOPEPTIDASE AMPH"/>
    <property type="match status" value="1"/>
</dbReference>
<comment type="caution">
    <text evidence="2">The sequence shown here is derived from an EMBL/GenBank/DDBJ whole genome shotgun (WGS) entry which is preliminary data.</text>
</comment>